<evidence type="ECO:0000256" key="1">
    <source>
        <dbReference type="ARBA" id="ARBA00004811"/>
    </source>
</evidence>
<dbReference type="SUPFAM" id="SSF55205">
    <property type="entry name" value="EPT/RTPC-like"/>
    <property type="match status" value="1"/>
</dbReference>
<reference evidence="13 14" key="1">
    <citation type="submission" date="2021-03" db="EMBL/GenBank/DDBJ databases">
        <title>Sequencing the genomes of 1000 actinobacteria strains.</title>
        <authorList>
            <person name="Klenk H.-P."/>
        </authorList>
    </citation>
    <scope>NUCLEOTIDE SEQUENCE [LARGE SCALE GENOMIC DNA]</scope>
    <source>
        <strain evidence="13 14">DSM 44580</strain>
    </source>
</reference>
<dbReference type="Gene3D" id="3.40.50.12780">
    <property type="entry name" value="N-terminal domain of ligase-like"/>
    <property type="match status" value="1"/>
</dbReference>
<feature type="binding site" evidence="9">
    <location>
        <position position="386"/>
    </location>
    <ligand>
        <name>phosphoenolpyruvate</name>
        <dbReference type="ChEBI" id="CHEBI:58702"/>
    </ligand>
</feature>
<dbReference type="RefSeq" id="WP_086785353.1">
    <property type="nucleotide sequence ID" value="NZ_JAGIOO010000001.1"/>
</dbReference>
<dbReference type="HAMAP" id="MF_00210">
    <property type="entry name" value="EPSP_synth"/>
    <property type="match status" value="1"/>
</dbReference>
<feature type="binding site" evidence="9">
    <location>
        <position position="22"/>
    </location>
    <ligand>
        <name>3-phosphoshikimate</name>
        <dbReference type="ChEBI" id="CHEBI:145989"/>
    </ligand>
</feature>
<accession>A0ABS5A700</accession>
<feature type="domain" description="AMP-dependent synthetase/ligase" evidence="11">
    <location>
        <begin position="460"/>
        <end position="842"/>
    </location>
</feature>
<dbReference type="InterPro" id="IPR036968">
    <property type="entry name" value="Enolpyruvate_Tfrase_sf"/>
</dbReference>
<evidence type="ECO:0000256" key="4">
    <source>
        <dbReference type="ARBA" id="ARBA00022598"/>
    </source>
</evidence>
<dbReference type="InterPro" id="IPR045851">
    <property type="entry name" value="AMP-bd_C_sf"/>
</dbReference>
<evidence type="ECO:0000313" key="14">
    <source>
        <dbReference type="Proteomes" id="UP001519363"/>
    </source>
</evidence>
<evidence type="ECO:0000256" key="6">
    <source>
        <dbReference type="ARBA" id="ARBA00022679"/>
    </source>
</evidence>
<feature type="binding site" evidence="9">
    <location>
        <position position="163"/>
    </location>
    <ligand>
        <name>3-phosphoshikimate</name>
        <dbReference type="ChEBI" id="CHEBI:145989"/>
    </ligand>
</feature>
<dbReference type="Gene3D" id="3.65.10.10">
    <property type="entry name" value="Enolpyruvate transferase domain"/>
    <property type="match status" value="2"/>
</dbReference>
<dbReference type="CDD" id="cd01556">
    <property type="entry name" value="EPSP_synthase"/>
    <property type="match status" value="1"/>
</dbReference>
<dbReference type="EMBL" id="JAGIOO010000001">
    <property type="protein sequence ID" value="MBP2472373.1"/>
    <property type="molecule type" value="Genomic_DNA"/>
</dbReference>
<comment type="similarity">
    <text evidence="3 9">Belongs to the EPSP synthase family.</text>
</comment>
<dbReference type="PANTHER" id="PTHR43201:SF5">
    <property type="entry name" value="MEDIUM-CHAIN ACYL-COA LIGASE ACSF2, MITOCHONDRIAL"/>
    <property type="match status" value="1"/>
</dbReference>
<feature type="binding site" evidence="9">
    <location>
        <position position="119"/>
    </location>
    <ligand>
        <name>phosphoenolpyruvate</name>
        <dbReference type="ChEBI" id="CHEBI:58702"/>
    </ligand>
</feature>
<organism evidence="13 14">
    <name type="scientific">Crossiella equi</name>
    <dbReference type="NCBI Taxonomy" id="130796"/>
    <lineage>
        <taxon>Bacteria</taxon>
        <taxon>Bacillati</taxon>
        <taxon>Actinomycetota</taxon>
        <taxon>Actinomycetes</taxon>
        <taxon>Pseudonocardiales</taxon>
        <taxon>Pseudonocardiaceae</taxon>
        <taxon>Crossiella</taxon>
    </lineage>
</organism>
<dbReference type="Gene3D" id="3.30.300.30">
    <property type="match status" value="1"/>
</dbReference>
<dbReference type="InterPro" id="IPR000873">
    <property type="entry name" value="AMP-dep_synth/lig_dom"/>
</dbReference>
<comment type="subcellular location">
    <subcellularLocation>
        <location evidence="9">Cytoplasm</location>
    </subcellularLocation>
</comment>
<feature type="domain" description="AMP-binding enzyme C-terminal" evidence="12">
    <location>
        <begin position="893"/>
        <end position="967"/>
    </location>
</feature>
<feature type="binding site" evidence="9">
    <location>
        <position position="27"/>
    </location>
    <ligand>
        <name>3-phosphoshikimate</name>
        <dbReference type="ChEBI" id="CHEBI:145989"/>
    </ligand>
</feature>
<evidence type="ECO:0000256" key="7">
    <source>
        <dbReference type="ARBA" id="ARBA00023141"/>
    </source>
</evidence>
<keyword evidence="5 9" id="KW-0028">Amino-acid biosynthesis</keyword>
<protein>
    <recommendedName>
        <fullName evidence="9">3-phosphoshikimate 1-carboxyvinyltransferase</fullName>
        <ecNumber evidence="9">2.5.1.19</ecNumber>
    </recommendedName>
    <alternativeName>
        <fullName evidence="9">5-enolpyruvylshikimate-3-phosphate synthase</fullName>
        <shortName evidence="9">EPSP synthase</shortName>
        <shortName evidence="9">EPSPS</shortName>
    </alternativeName>
</protein>
<comment type="caution">
    <text evidence="13">The sequence shown here is derived from an EMBL/GenBank/DDBJ whole genome shotgun (WGS) entry which is preliminary data.</text>
</comment>
<comment type="function">
    <text evidence="9">Catalyzes the transfer of the enolpyruvyl moiety of phosphoenolpyruvate (PEP) to the 5-hydroxyl of shikimate-3-phosphate (S3P) to produce enolpyruvyl shikimate-3-phosphate and inorganic phosphate.</text>
</comment>
<feature type="binding site" evidence="9">
    <location>
        <position position="164"/>
    </location>
    <ligand>
        <name>3-phosphoshikimate</name>
        <dbReference type="ChEBI" id="CHEBI:145989"/>
    </ligand>
</feature>
<dbReference type="EC" id="2.5.1.19" evidence="9"/>
<keyword evidence="7 9" id="KW-0057">Aromatic amino acid biosynthesis</keyword>
<dbReference type="InterPro" id="IPR006264">
    <property type="entry name" value="EPSP_synthase"/>
</dbReference>
<feature type="binding site" evidence="9">
    <location>
        <position position="164"/>
    </location>
    <ligand>
        <name>phosphoenolpyruvate</name>
        <dbReference type="ChEBI" id="CHEBI:58702"/>
    </ligand>
</feature>
<dbReference type="Pfam" id="PF00275">
    <property type="entry name" value="EPSP_synthase"/>
    <property type="match status" value="1"/>
</dbReference>
<dbReference type="SUPFAM" id="SSF56801">
    <property type="entry name" value="Acetyl-CoA synthetase-like"/>
    <property type="match status" value="1"/>
</dbReference>
<evidence type="ECO:0000259" key="12">
    <source>
        <dbReference type="Pfam" id="PF13193"/>
    </source>
</evidence>
<feature type="domain" description="Enolpyruvate transferase" evidence="10">
    <location>
        <begin position="8"/>
        <end position="421"/>
    </location>
</feature>
<keyword evidence="14" id="KW-1185">Reference proteome</keyword>
<keyword evidence="9" id="KW-0963">Cytoplasm</keyword>
<comment type="subunit">
    <text evidence="9">Monomer.</text>
</comment>
<comment type="similarity">
    <text evidence="2">Belongs to the ATP-dependent AMP-binding enzyme family.</text>
</comment>
<feature type="binding site" evidence="9">
    <location>
        <position position="345"/>
    </location>
    <ligand>
        <name>phosphoenolpyruvate</name>
        <dbReference type="ChEBI" id="CHEBI:58702"/>
    </ligand>
</feature>
<keyword evidence="4" id="KW-0436">Ligase</keyword>
<comment type="caution">
    <text evidence="9">Lacks conserved residue(s) required for the propagation of feature annotation.</text>
</comment>
<dbReference type="PROSITE" id="PS00455">
    <property type="entry name" value="AMP_BINDING"/>
    <property type="match status" value="1"/>
</dbReference>
<dbReference type="PANTHER" id="PTHR43201">
    <property type="entry name" value="ACYL-COA SYNTHETASE"/>
    <property type="match status" value="1"/>
</dbReference>
<name>A0ABS5A700_9PSEU</name>
<sequence length="987" mass="106420">MRLLVKQAVDELRGELVVPPSKYHAHRALILASLAPGSSRIVGLSDAGHVRHTIAALRALGTGIEVDGEDYVVHGGQYRPRRAEVSVGSSGTTLYFLTGLAALASEPVTVIGQKYFQRRPIGPLLGALSEMGLDLSSPTGCPPISVRPGRPTGGHVRIQGTLSQWISGLLLIAPFGTGPTVITVEGEYNERSYVELTIRMMRQFGLRVEETGRDGQYYVEGNQQPVPTTFVTPPDIGSAAFGLAATALHPSDVLFRGLPASTLTDVDHPEGDLLKIIGDMGLPMAADPKTGFIRVRHNGIRLKPTRVDCRSVPDMLPILSVLGSVADGETTFDNVAHVRLKESDRVSAMMQLNQMGANLSQGRDTLVCRGVTELRGADLSSFNDHRVLMSLAVAGTLAEGETRLTYPSAYRISYPRFLEEMNGIGTSMSVATGRETRAHRSEAAAPNPARAARTTAGQYLRRWAAKRPEQLAVVDPGQPGTTERTWTWRQLDEQADRLATALLDLGVAPGEAVAYQLPNQGEFVALAMAIARIGAVSCPLMPMLREREITFMLSRARARVLLVPREFKGRPHQDEVTGLLARGELPGLAHVVVLDGEGGLPTGTPVSWHHFADLAATPADAARLAGRVPAPDATAQLLFTSGTSGEPKGVLHSMDTLTKAVAMEVRHLGLSTQDKIFIPSPLAHQTGFLYGMWLALVLGVPMVLQPVWQGRRALELVRRHGATFVQAATPFLSDLVDAVEETGEGTPSLRVFVATGATVPRGLAERATRVLDAAVCGAWGTTETCLGSLSAPGDQPAKTWGTDGRALAGIRLRITDDEGNVLPRGAEGNFEVLSPCRFLGYLDRPEWTAEAVTADGWYRSGDLAVLDETGYVRISGRAKDIINRGGEKVPVGEIEQLLHTHPSVRDVAIVAMPDPRLGERACAFVVAQGDLDFAGMRHFLDEHRVAKPYWPERLELVDALPRNPTGKVQKFLLRERINDIINSEDGA</sequence>
<feature type="binding site" evidence="9">
    <location>
        <position position="22"/>
    </location>
    <ligand>
        <name>phosphoenolpyruvate</name>
        <dbReference type="ChEBI" id="CHEBI:58702"/>
    </ligand>
</feature>
<keyword evidence="6 9" id="KW-0808">Transferase</keyword>
<feature type="binding site" evidence="9">
    <location>
        <position position="91"/>
    </location>
    <ligand>
        <name>phosphoenolpyruvate</name>
        <dbReference type="ChEBI" id="CHEBI:58702"/>
    </ligand>
</feature>
<dbReference type="InterPro" id="IPR013792">
    <property type="entry name" value="RNA3'P_cycl/enolpyr_Trfase_a/b"/>
</dbReference>
<dbReference type="Pfam" id="PF00501">
    <property type="entry name" value="AMP-binding"/>
    <property type="match status" value="1"/>
</dbReference>
<evidence type="ECO:0000259" key="11">
    <source>
        <dbReference type="Pfam" id="PF00501"/>
    </source>
</evidence>
<dbReference type="InterPro" id="IPR020845">
    <property type="entry name" value="AMP-binding_CS"/>
</dbReference>
<evidence type="ECO:0000256" key="3">
    <source>
        <dbReference type="ARBA" id="ARBA00009948"/>
    </source>
</evidence>
<evidence type="ECO:0000256" key="9">
    <source>
        <dbReference type="HAMAP-Rule" id="MF_00210"/>
    </source>
</evidence>
<comment type="pathway">
    <text evidence="1 9">Metabolic intermediate biosynthesis; chorismate biosynthesis; chorismate from D-erythrose 4-phosphate and phosphoenolpyruvate: step 6/7.</text>
</comment>
<evidence type="ECO:0000313" key="13">
    <source>
        <dbReference type="EMBL" id="MBP2472373.1"/>
    </source>
</evidence>
<feature type="binding site" evidence="9">
    <location>
        <position position="341"/>
    </location>
    <ligand>
        <name>3-phosphoshikimate</name>
        <dbReference type="ChEBI" id="CHEBI:145989"/>
    </ligand>
</feature>
<gene>
    <name evidence="9" type="primary">aroA</name>
    <name evidence="13" type="ORF">JOF53_001245</name>
</gene>
<proteinExistence type="inferred from homology"/>
<evidence type="ECO:0000259" key="10">
    <source>
        <dbReference type="Pfam" id="PF00275"/>
    </source>
</evidence>
<dbReference type="GO" id="GO:0003866">
    <property type="term" value="F:3-phosphoshikimate 1-carboxyvinyltransferase activity"/>
    <property type="evidence" value="ECO:0007669"/>
    <property type="project" value="UniProtKB-EC"/>
</dbReference>
<comment type="catalytic activity">
    <reaction evidence="8">
        <text>3-phosphoshikimate + phosphoenolpyruvate = 5-O-(1-carboxyvinyl)-3-phosphoshikimate + phosphate</text>
        <dbReference type="Rhea" id="RHEA:21256"/>
        <dbReference type="ChEBI" id="CHEBI:43474"/>
        <dbReference type="ChEBI" id="CHEBI:57701"/>
        <dbReference type="ChEBI" id="CHEBI:58702"/>
        <dbReference type="ChEBI" id="CHEBI:145989"/>
        <dbReference type="EC" id="2.5.1.19"/>
    </reaction>
    <physiologicalReaction direction="left-to-right" evidence="8">
        <dbReference type="Rhea" id="RHEA:21257"/>
    </physiologicalReaction>
</comment>
<dbReference type="NCBIfam" id="TIGR01356">
    <property type="entry name" value="aroA"/>
    <property type="match status" value="1"/>
</dbReference>
<dbReference type="Pfam" id="PF13193">
    <property type="entry name" value="AMP-binding_C"/>
    <property type="match status" value="1"/>
</dbReference>
<feature type="active site" description="Proton acceptor" evidence="9">
    <location>
        <position position="314"/>
    </location>
</feature>
<evidence type="ECO:0000256" key="8">
    <source>
        <dbReference type="ARBA" id="ARBA00044633"/>
    </source>
</evidence>
<feature type="binding site" evidence="9">
    <location>
        <position position="314"/>
    </location>
    <ligand>
        <name>3-phosphoshikimate</name>
        <dbReference type="ChEBI" id="CHEBI:145989"/>
    </ligand>
</feature>
<dbReference type="InterPro" id="IPR042099">
    <property type="entry name" value="ANL_N_sf"/>
</dbReference>
<dbReference type="InterPro" id="IPR025110">
    <property type="entry name" value="AMP-bd_C"/>
</dbReference>
<evidence type="ECO:0000256" key="2">
    <source>
        <dbReference type="ARBA" id="ARBA00006432"/>
    </source>
</evidence>
<dbReference type="InterPro" id="IPR001986">
    <property type="entry name" value="Enolpyruvate_Tfrase_dom"/>
</dbReference>
<dbReference type="Proteomes" id="UP001519363">
    <property type="component" value="Unassembled WGS sequence"/>
</dbReference>
<evidence type="ECO:0000256" key="5">
    <source>
        <dbReference type="ARBA" id="ARBA00022605"/>
    </source>
</evidence>